<dbReference type="InterPro" id="IPR007685">
    <property type="entry name" value="RelA_SpoT"/>
</dbReference>
<dbReference type="NCBIfam" id="TIGR00691">
    <property type="entry name" value="spoT_relA"/>
    <property type="match status" value="1"/>
</dbReference>
<dbReference type="InterPro" id="IPR012675">
    <property type="entry name" value="Beta-grasp_dom_sf"/>
</dbReference>
<dbReference type="SUPFAM" id="SSF81301">
    <property type="entry name" value="Nucleotidyltransferase"/>
    <property type="match status" value="1"/>
</dbReference>
<reference evidence="7" key="2">
    <citation type="journal article" date="2021" name="PeerJ">
        <title>Extensive microbial diversity within the chicken gut microbiome revealed by metagenomics and culture.</title>
        <authorList>
            <person name="Gilroy R."/>
            <person name="Ravi A."/>
            <person name="Getino M."/>
            <person name="Pursley I."/>
            <person name="Horton D.L."/>
            <person name="Alikhan N.F."/>
            <person name="Baker D."/>
            <person name="Gharbi K."/>
            <person name="Hall N."/>
            <person name="Watson M."/>
            <person name="Adriaenssens E.M."/>
            <person name="Foster-Nyarko E."/>
            <person name="Jarju S."/>
            <person name="Secka A."/>
            <person name="Antonio M."/>
            <person name="Oren A."/>
            <person name="Chaudhuri R.R."/>
            <person name="La Ragione R."/>
            <person name="Hildebrand F."/>
            <person name="Pallen M.J."/>
        </authorList>
    </citation>
    <scope>NUCLEOTIDE SEQUENCE</scope>
    <source>
        <strain evidence="7">CHK147-3167</strain>
    </source>
</reference>
<evidence type="ECO:0000313" key="8">
    <source>
        <dbReference type="Proteomes" id="UP000886786"/>
    </source>
</evidence>
<evidence type="ECO:0000259" key="6">
    <source>
        <dbReference type="PROSITE" id="PS51880"/>
    </source>
</evidence>
<dbReference type="FunFam" id="3.10.20.30:FF:000002">
    <property type="entry name" value="GTP pyrophosphokinase (RelA/SpoT)"/>
    <property type="match status" value="1"/>
</dbReference>
<dbReference type="InterPro" id="IPR004095">
    <property type="entry name" value="TGS"/>
</dbReference>
<evidence type="ECO:0000256" key="4">
    <source>
        <dbReference type="RuleBase" id="RU003847"/>
    </source>
</evidence>
<comment type="similarity">
    <text evidence="4">Belongs to the relA/spoT family.</text>
</comment>
<dbReference type="InterPro" id="IPR043519">
    <property type="entry name" value="NT_sf"/>
</dbReference>
<evidence type="ECO:0000259" key="5">
    <source>
        <dbReference type="PROSITE" id="PS51831"/>
    </source>
</evidence>
<dbReference type="GO" id="GO:0005886">
    <property type="term" value="C:plasma membrane"/>
    <property type="evidence" value="ECO:0007669"/>
    <property type="project" value="TreeGrafter"/>
</dbReference>
<dbReference type="SUPFAM" id="SSF81271">
    <property type="entry name" value="TGS-like"/>
    <property type="match status" value="1"/>
</dbReference>
<dbReference type="FunFam" id="1.10.3210.10:FF:000001">
    <property type="entry name" value="GTP pyrophosphokinase RelA"/>
    <property type="match status" value="1"/>
</dbReference>
<dbReference type="Pfam" id="PF04607">
    <property type="entry name" value="RelA_SpoT"/>
    <property type="match status" value="1"/>
</dbReference>
<dbReference type="CDD" id="cd00077">
    <property type="entry name" value="HDc"/>
    <property type="match status" value="1"/>
</dbReference>
<dbReference type="PANTHER" id="PTHR21262:SF31">
    <property type="entry name" value="GTP PYROPHOSPHOKINASE"/>
    <property type="match status" value="1"/>
</dbReference>
<dbReference type="PANTHER" id="PTHR21262">
    <property type="entry name" value="GUANOSINE-3',5'-BIS DIPHOSPHATE 3'-PYROPHOSPHOHYDROLASE"/>
    <property type="match status" value="1"/>
</dbReference>
<gene>
    <name evidence="7" type="ORF">IAB27_02860</name>
</gene>
<reference evidence="7" key="1">
    <citation type="submission" date="2020-10" db="EMBL/GenBank/DDBJ databases">
        <authorList>
            <person name="Gilroy R."/>
        </authorList>
    </citation>
    <scope>NUCLEOTIDE SEQUENCE</scope>
    <source>
        <strain evidence="7">CHK147-3167</strain>
    </source>
</reference>
<dbReference type="AlphaFoldDB" id="A0A9D1CYW2"/>
<dbReference type="EC" id="2.7.6.5" evidence="2"/>
<dbReference type="SMART" id="SM00471">
    <property type="entry name" value="HDc"/>
    <property type="match status" value="1"/>
</dbReference>
<evidence type="ECO:0000256" key="3">
    <source>
        <dbReference type="ARBA" id="ARBA00048244"/>
    </source>
</evidence>
<evidence type="ECO:0000313" key="7">
    <source>
        <dbReference type="EMBL" id="HIQ90555.1"/>
    </source>
</evidence>
<dbReference type="InterPro" id="IPR003607">
    <property type="entry name" value="HD/PDEase_dom"/>
</dbReference>
<protein>
    <recommendedName>
        <fullName evidence="2">GTP diphosphokinase</fullName>
        <ecNumber evidence="2">2.7.6.5</ecNumber>
    </recommendedName>
</protein>
<dbReference type="InterPro" id="IPR012676">
    <property type="entry name" value="TGS-like"/>
</dbReference>
<comment type="catalytic activity">
    <reaction evidence="3">
        <text>GTP + ATP = guanosine 3'-diphosphate 5'-triphosphate + AMP</text>
        <dbReference type="Rhea" id="RHEA:22088"/>
        <dbReference type="ChEBI" id="CHEBI:30616"/>
        <dbReference type="ChEBI" id="CHEBI:37565"/>
        <dbReference type="ChEBI" id="CHEBI:142410"/>
        <dbReference type="ChEBI" id="CHEBI:456215"/>
        <dbReference type="EC" id="2.7.6.5"/>
    </reaction>
</comment>
<sequence length="490" mass="56473">MINILRGDGEIMREVTYEDLMDNVKSYINDDESLELISRAFFCANKFHAGQKRQSGEDYIVHPLSVAFILSEMKADADTICAGLLHDTIEDTSMSKEKIAADFNETIAKLVDGVTKISKMNFSSREEQVATNTRKIITSLQEDVRIVIIKLADRLHNMRTLEYKSEFKQKENALETMEIFVPLAYNLGAYKIKSELEDLALYYLKNDAYVSIEDKISEMNPEATEITKEMASDMTAILNKHGIPFDYMTRIKSIYGIYKKLSKGKKMSDIHDLLAIKIMTDSVDDCYRTLGLVHNEFAPLNSKFRDYIGLPKTNMYRSLHTTVFGYEGHLVQFQIRTYDMEKIDNYGLTAYWDIKKHNAEYEMQEDLKNKLPFFQTIKDIDYLTNDNAEFVKNVKRELFNKTIYVYTYKGDVVELPAGSTPIDFAYKLGADIGNTIVSATVNDTYVPVDTILQNRDRVKIITNDKSLPNDEWRDKVKTVKAKKLIKKYSR</sequence>
<dbReference type="Gene3D" id="3.10.20.30">
    <property type="match status" value="1"/>
</dbReference>
<comment type="function">
    <text evidence="4">In eubacteria ppGpp (guanosine 3'-diphosphate 5'-diphosphate) is a mediator of the stringent response that coordinates a variety of cellular activities in response to changes in nutritional abundance.</text>
</comment>
<dbReference type="CDD" id="cd05399">
    <property type="entry name" value="NT_Rel-Spo_like"/>
    <property type="match status" value="1"/>
</dbReference>
<dbReference type="Pfam" id="PF13328">
    <property type="entry name" value="HD_4"/>
    <property type="match status" value="1"/>
</dbReference>
<dbReference type="PROSITE" id="PS51880">
    <property type="entry name" value="TGS"/>
    <property type="match status" value="1"/>
</dbReference>
<dbReference type="EMBL" id="DVFV01000054">
    <property type="protein sequence ID" value="HIQ90555.1"/>
    <property type="molecule type" value="Genomic_DNA"/>
</dbReference>
<comment type="caution">
    <text evidence="7">The sequence shown here is derived from an EMBL/GenBank/DDBJ whole genome shotgun (WGS) entry which is preliminary data.</text>
</comment>
<proteinExistence type="inferred from homology"/>
<name>A0A9D1CYW2_9FIRM</name>
<feature type="domain" description="TGS" evidence="6">
    <location>
        <begin position="401"/>
        <end position="462"/>
    </location>
</feature>
<organism evidence="7 8">
    <name type="scientific">Candidatus Coprosoma intestinipullorum</name>
    <dbReference type="NCBI Taxonomy" id="2840752"/>
    <lineage>
        <taxon>Bacteria</taxon>
        <taxon>Bacillati</taxon>
        <taxon>Bacillota</taxon>
        <taxon>Bacillota incertae sedis</taxon>
        <taxon>Candidatus Coprosoma</taxon>
    </lineage>
</organism>
<dbReference type="Gene3D" id="1.10.3210.10">
    <property type="entry name" value="Hypothetical protein af1432"/>
    <property type="match status" value="1"/>
</dbReference>
<comment type="pathway">
    <text evidence="1">Purine metabolism; ppGpp biosynthesis; ppGpp from GTP: step 1/2.</text>
</comment>
<feature type="domain" description="HD" evidence="5">
    <location>
        <begin position="59"/>
        <end position="158"/>
    </location>
</feature>
<dbReference type="Pfam" id="PF02824">
    <property type="entry name" value="TGS"/>
    <property type="match status" value="1"/>
</dbReference>
<dbReference type="Gene3D" id="3.30.460.10">
    <property type="entry name" value="Beta Polymerase, domain 2"/>
    <property type="match status" value="1"/>
</dbReference>
<dbReference type="SUPFAM" id="SSF109604">
    <property type="entry name" value="HD-domain/PDEase-like"/>
    <property type="match status" value="1"/>
</dbReference>
<dbReference type="InterPro" id="IPR004811">
    <property type="entry name" value="RelA/Spo_fam"/>
</dbReference>
<accession>A0A9D1CYW2</accession>
<dbReference type="InterPro" id="IPR006674">
    <property type="entry name" value="HD_domain"/>
</dbReference>
<evidence type="ECO:0000256" key="1">
    <source>
        <dbReference type="ARBA" id="ARBA00004976"/>
    </source>
</evidence>
<dbReference type="SMART" id="SM00954">
    <property type="entry name" value="RelA_SpoT"/>
    <property type="match status" value="1"/>
</dbReference>
<dbReference type="Proteomes" id="UP000886786">
    <property type="component" value="Unassembled WGS sequence"/>
</dbReference>
<evidence type="ECO:0000256" key="2">
    <source>
        <dbReference type="ARBA" id="ARBA00013251"/>
    </source>
</evidence>
<dbReference type="PROSITE" id="PS51831">
    <property type="entry name" value="HD"/>
    <property type="match status" value="1"/>
</dbReference>
<dbReference type="GO" id="GO:0008728">
    <property type="term" value="F:GTP diphosphokinase activity"/>
    <property type="evidence" value="ECO:0007669"/>
    <property type="project" value="UniProtKB-EC"/>
</dbReference>
<dbReference type="GO" id="GO:0015969">
    <property type="term" value="P:guanosine tetraphosphate metabolic process"/>
    <property type="evidence" value="ECO:0007669"/>
    <property type="project" value="InterPro"/>
</dbReference>